<reference evidence="2" key="1">
    <citation type="journal article" date="2019" name="Int. J. Syst. Evol. Microbiol.">
        <title>The Global Catalogue of Microorganisms (GCM) 10K type strain sequencing project: providing services to taxonomists for standard genome sequencing and annotation.</title>
        <authorList>
            <consortium name="The Broad Institute Genomics Platform"/>
            <consortium name="The Broad Institute Genome Sequencing Center for Infectious Disease"/>
            <person name="Wu L."/>
            <person name="Ma J."/>
        </authorList>
    </citation>
    <scope>NUCLEOTIDE SEQUENCE [LARGE SCALE GENOMIC DNA]</scope>
    <source>
        <strain evidence="2">JCM 17064</strain>
    </source>
</reference>
<protein>
    <recommendedName>
        <fullName evidence="3">UDP-glycosyltransferase</fullName>
    </recommendedName>
</protein>
<evidence type="ECO:0000313" key="1">
    <source>
        <dbReference type="EMBL" id="GAA4029936.1"/>
    </source>
</evidence>
<organism evidence="1 2">
    <name type="scientific">Flavobacterium cheonhonense</name>
    <dbReference type="NCBI Taxonomy" id="706185"/>
    <lineage>
        <taxon>Bacteria</taxon>
        <taxon>Pseudomonadati</taxon>
        <taxon>Bacteroidota</taxon>
        <taxon>Flavobacteriia</taxon>
        <taxon>Flavobacteriales</taxon>
        <taxon>Flavobacteriaceae</taxon>
        <taxon>Flavobacterium</taxon>
    </lineage>
</organism>
<dbReference type="SUPFAM" id="SSF53756">
    <property type="entry name" value="UDP-Glycosyltransferase/glycogen phosphorylase"/>
    <property type="match status" value="1"/>
</dbReference>
<evidence type="ECO:0000313" key="2">
    <source>
        <dbReference type="Proteomes" id="UP001500968"/>
    </source>
</evidence>
<keyword evidence="2" id="KW-1185">Reference proteome</keyword>
<dbReference type="RefSeq" id="WP_324691492.1">
    <property type="nucleotide sequence ID" value="NZ_BAABCR010000014.1"/>
</dbReference>
<accession>A0ABP7TQV0</accession>
<evidence type="ECO:0008006" key="3">
    <source>
        <dbReference type="Google" id="ProtNLM"/>
    </source>
</evidence>
<proteinExistence type="predicted"/>
<gene>
    <name evidence="1" type="ORF">GCM10022386_12240</name>
</gene>
<name>A0ABP7TQV0_9FLAO</name>
<dbReference type="EMBL" id="BAABCR010000014">
    <property type="protein sequence ID" value="GAA4029936.1"/>
    <property type="molecule type" value="Genomic_DNA"/>
</dbReference>
<sequence length="411" mass="47735">MRILIISESINVEDSSASKGRVALITNLHKAGYVLKVLHYSHKEIQLPGIDCTLIKEQKWTFFYFLSRLIRVFQRYTKQYINHRLESWFGFSFTHTNDTRSIAKAIRSAQDFAPDLILTLSKGGSFRPHRAMLQLPQLQSKWMAYIHDPYPFHFYPRPFNYVEQSYRHKEAFMRQITEKAQFLSFPSLLLQEWMQSYFPAVKGKSCVIPHQIKTDTELQPTPSFFVEHQFSLLHAGNLLQQRNPDFLIQGFLQFLANNPQAKGEAKLYFVGNYKKQESILKQYQDNPALVVSDYIPYKIVQSLEKKAAVNIILEAISEISPFLPGKFPNCVVSNKPILVLGPYYSEVRRLLGKDYPYWSEANDVAAIEANITKLYRLWKENPQELPLNRPDLTHYCDEKSLKKVLDGLSIA</sequence>
<dbReference type="Proteomes" id="UP001500968">
    <property type="component" value="Unassembled WGS sequence"/>
</dbReference>
<comment type="caution">
    <text evidence="1">The sequence shown here is derived from an EMBL/GenBank/DDBJ whole genome shotgun (WGS) entry which is preliminary data.</text>
</comment>